<evidence type="ECO:0000256" key="3">
    <source>
        <dbReference type="PROSITE-ProRule" id="PRU00446"/>
    </source>
</evidence>
<dbReference type="SUPFAM" id="SSF57625">
    <property type="entry name" value="Invertebrate chitin-binding proteins"/>
    <property type="match status" value="1"/>
</dbReference>
<reference evidence="4" key="1">
    <citation type="submission" date="2022-03" db="EMBL/GenBank/DDBJ databases">
        <authorList>
            <person name="Martin C."/>
        </authorList>
    </citation>
    <scope>NUCLEOTIDE SEQUENCE</scope>
</reference>
<keyword evidence="2" id="KW-0964">Secreted</keyword>
<dbReference type="InterPro" id="IPR002557">
    <property type="entry name" value="Chitin-bd_dom"/>
</dbReference>
<comment type="caution">
    <text evidence="3">Lacks conserved residue(s) required for the propagation of feature annotation.</text>
</comment>
<proteinExistence type="predicted"/>
<comment type="caution">
    <text evidence="4">The sequence shown here is derived from an EMBL/GenBank/DDBJ whole genome shotgun (WGS) entry which is preliminary data.</text>
</comment>
<dbReference type="Proteomes" id="UP000749559">
    <property type="component" value="Unassembled WGS sequence"/>
</dbReference>
<dbReference type="Pfam" id="PF02191">
    <property type="entry name" value="OLF"/>
    <property type="match status" value="1"/>
</dbReference>
<evidence type="ECO:0000256" key="2">
    <source>
        <dbReference type="ARBA" id="ARBA00022525"/>
    </source>
</evidence>
<evidence type="ECO:0000313" key="5">
    <source>
        <dbReference type="Proteomes" id="UP000749559"/>
    </source>
</evidence>
<keyword evidence="5" id="KW-1185">Reference proteome</keyword>
<dbReference type="GO" id="GO:0005615">
    <property type="term" value="C:extracellular space"/>
    <property type="evidence" value="ECO:0007669"/>
    <property type="project" value="TreeGrafter"/>
</dbReference>
<dbReference type="PANTHER" id="PTHR23192">
    <property type="entry name" value="OLFACTOMEDIN-RELATED"/>
    <property type="match status" value="1"/>
</dbReference>
<dbReference type="EMBL" id="CAIIXF020000006">
    <property type="protein sequence ID" value="CAH1786525.1"/>
    <property type="molecule type" value="Genomic_DNA"/>
</dbReference>
<dbReference type="Gene3D" id="2.170.140.10">
    <property type="entry name" value="Chitin binding domain"/>
    <property type="match status" value="1"/>
</dbReference>
<dbReference type="AlphaFoldDB" id="A0A8J1XVL4"/>
<dbReference type="PROSITE" id="PS51132">
    <property type="entry name" value="OLF"/>
    <property type="match status" value="1"/>
</dbReference>
<dbReference type="InterPro" id="IPR050605">
    <property type="entry name" value="Olfactomedin-like_domain"/>
</dbReference>
<accession>A0A8J1XVL4</accession>
<dbReference type="InterPro" id="IPR036508">
    <property type="entry name" value="Chitin-bd_dom_sf"/>
</dbReference>
<dbReference type="GO" id="GO:0007165">
    <property type="term" value="P:signal transduction"/>
    <property type="evidence" value="ECO:0007669"/>
    <property type="project" value="TreeGrafter"/>
</dbReference>
<dbReference type="SMART" id="SM00494">
    <property type="entry name" value="ChtBD2"/>
    <property type="match status" value="1"/>
</dbReference>
<gene>
    <name evidence="4" type="ORF">OFUS_LOCUS12408</name>
</gene>
<dbReference type="PROSITE" id="PS50940">
    <property type="entry name" value="CHIT_BIND_II"/>
    <property type="match status" value="1"/>
</dbReference>
<comment type="subcellular location">
    <subcellularLocation>
        <location evidence="1">Secreted</location>
    </subcellularLocation>
</comment>
<dbReference type="SMART" id="SM00284">
    <property type="entry name" value="OLF"/>
    <property type="match status" value="1"/>
</dbReference>
<evidence type="ECO:0000313" key="4">
    <source>
        <dbReference type="EMBL" id="CAH1786525.1"/>
    </source>
</evidence>
<dbReference type="InterPro" id="IPR003112">
    <property type="entry name" value="Olfac-like_dom"/>
</dbReference>
<dbReference type="OrthoDB" id="6058931at2759"/>
<dbReference type="GO" id="GO:0008061">
    <property type="term" value="F:chitin binding"/>
    <property type="evidence" value="ECO:0007669"/>
    <property type="project" value="InterPro"/>
</dbReference>
<dbReference type="Pfam" id="PF01607">
    <property type="entry name" value="CBM_14"/>
    <property type="match status" value="1"/>
</dbReference>
<sequence length="363" mass="41106">MYFLIILSGVFFAECSAQQQFPDCNQADNGTLTAHPNCRMYYECQSNVALERTCPNSPEQLYFDDILGTCNYLAAVDCSDRVCPRNLMSIEYSVSVHNIGGNFGTWMKDEELAGSGTKVWVMHGTNNNLLDEYNSEYDFQTNNLNRTITLPYSCEGTGHTVYSNNFYCQVYASRYLGKYDLSTGMYTWVELPTLGQSLYDEYQWGYLNDVSGTAWGNGSFVDFEVDEYGLWVIHSDLSNNHNIIISRVDVNLVVIESFNTNFPKVDAGNAFMICGRLYVINSCIGEVTYIRYIYDTTDQTETNLLPTTIPFPSVQRSCSIGDTCPTYTNAFITGLDFAVAEKPDAVLYAWNCKYQEVYKPVFN</sequence>
<protein>
    <submittedName>
        <fullName evidence="4">Uncharacterized protein</fullName>
    </submittedName>
</protein>
<evidence type="ECO:0000256" key="1">
    <source>
        <dbReference type="ARBA" id="ARBA00004613"/>
    </source>
</evidence>
<name>A0A8J1XVL4_OWEFU</name>
<organism evidence="4 5">
    <name type="scientific">Owenia fusiformis</name>
    <name type="common">Polychaete worm</name>
    <dbReference type="NCBI Taxonomy" id="6347"/>
    <lineage>
        <taxon>Eukaryota</taxon>
        <taxon>Metazoa</taxon>
        <taxon>Spiralia</taxon>
        <taxon>Lophotrochozoa</taxon>
        <taxon>Annelida</taxon>
        <taxon>Polychaeta</taxon>
        <taxon>Sedentaria</taxon>
        <taxon>Canalipalpata</taxon>
        <taxon>Sabellida</taxon>
        <taxon>Oweniida</taxon>
        <taxon>Oweniidae</taxon>
        <taxon>Owenia</taxon>
    </lineage>
</organism>
<dbReference type="PANTHER" id="PTHR23192:SF87">
    <property type="entry name" value="AMASSIN-3"/>
    <property type="match status" value="1"/>
</dbReference>